<feature type="region of interest" description="Disordered" evidence="1">
    <location>
        <begin position="215"/>
        <end position="261"/>
    </location>
</feature>
<feature type="signal peptide" evidence="3">
    <location>
        <begin position="1"/>
        <end position="29"/>
    </location>
</feature>
<dbReference type="Pfam" id="PF04536">
    <property type="entry name" value="TPM_phosphatase"/>
    <property type="match status" value="1"/>
</dbReference>
<dbReference type="InterPro" id="IPR007621">
    <property type="entry name" value="TPM_dom"/>
</dbReference>
<evidence type="ECO:0000259" key="4">
    <source>
        <dbReference type="Pfam" id="PF04536"/>
    </source>
</evidence>
<reference evidence="6" key="1">
    <citation type="journal article" date="2019" name="Int. J. Syst. Evol. Microbiol.">
        <title>The Global Catalogue of Microorganisms (GCM) 10K type strain sequencing project: providing services to taxonomists for standard genome sequencing and annotation.</title>
        <authorList>
            <consortium name="The Broad Institute Genomics Platform"/>
            <consortium name="The Broad Institute Genome Sequencing Center for Infectious Disease"/>
            <person name="Wu L."/>
            <person name="Ma J."/>
        </authorList>
    </citation>
    <scope>NUCLEOTIDE SEQUENCE [LARGE SCALE GENOMIC DNA]</scope>
    <source>
        <strain evidence="6">CGMCC 1.15475</strain>
    </source>
</reference>
<dbReference type="EMBL" id="JBHUFW010000005">
    <property type="protein sequence ID" value="MFD1862966.1"/>
    <property type="molecule type" value="Genomic_DNA"/>
</dbReference>
<gene>
    <name evidence="5" type="ORF">ACFSDB_08475</name>
</gene>
<dbReference type="RefSeq" id="WP_204891872.1">
    <property type="nucleotide sequence ID" value="NZ_JBHUFW010000005.1"/>
</dbReference>
<feature type="chain" id="PRO_5045222153" evidence="3">
    <location>
        <begin position="30"/>
        <end position="261"/>
    </location>
</feature>
<evidence type="ECO:0000313" key="5">
    <source>
        <dbReference type="EMBL" id="MFD1862966.1"/>
    </source>
</evidence>
<evidence type="ECO:0000256" key="1">
    <source>
        <dbReference type="SAM" id="MobiDB-lite"/>
    </source>
</evidence>
<sequence>MVKRFNRKLPVLILAQLLFLLAGTGAAFAVADQHIYDNAGLLSEPEAAELEAFAAEQSRVHGTDFIFLTTDSTDGKPIETYMGDFFDIWAVENDQENAVLLTVDMGNRQIFLSGFGTAEERLDDGRIDMVLDRIVPYMQAGDYGAAFRETVATSNRYMEYRPGVNPESIFLKTWFQAAVALLLGGIVVGTMLYNSGGRITTSSRTYMDSDHTRVRSSEDRFRNKTVTRSKIPQNKGGGGGGFGGGGMTGGGRSYSGGGRGF</sequence>
<feature type="compositionally biased region" description="Gly residues" evidence="1">
    <location>
        <begin position="235"/>
        <end position="261"/>
    </location>
</feature>
<dbReference type="Proteomes" id="UP001597273">
    <property type="component" value="Unassembled WGS sequence"/>
</dbReference>
<evidence type="ECO:0000256" key="2">
    <source>
        <dbReference type="SAM" id="Phobius"/>
    </source>
</evidence>
<name>A0ABW4QHB0_9BACL</name>
<dbReference type="Gene3D" id="3.10.310.50">
    <property type="match status" value="1"/>
</dbReference>
<keyword evidence="2" id="KW-0812">Transmembrane</keyword>
<keyword evidence="6" id="KW-1185">Reference proteome</keyword>
<protein>
    <submittedName>
        <fullName evidence="5">TPM domain-containing protein</fullName>
    </submittedName>
</protein>
<feature type="transmembrane region" description="Helical" evidence="2">
    <location>
        <begin position="174"/>
        <end position="194"/>
    </location>
</feature>
<comment type="caution">
    <text evidence="5">The sequence shown here is derived from an EMBL/GenBank/DDBJ whole genome shotgun (WGS) entry which is preliminary data.</text>
</comment>
<keyword evidence="2" id="KW-1133">Transmembrane helix</keyword>
<evidence type="ECO:0000256" key="3">
    <source>
        <dbReference type="SAM" id="SignalP"/>
    </source>
</evidence>
<organism evidence="5 6">
    <name type="scientific">Planococcus chinensis</name>
    <dbReference type="NCBI Taxonomy" id="272917"/>
    <lineage>
        <taxon>Bacteria</taxon>
        <taxon>Bacillati</taxon>
        <taxon>Bacillota</taxon>
        <taxon>Bacilli</taxon>
        <taxon>Bacillales</taxon>
        <taxon>Caryophanaceae</taxon>
        <taxon>Planococcus</taxon>
    </lineage>
</organism>
<keyword evidence="3" id="KW-0732">Signal</keyword>
<accession>A0ABW4QHB0</accession>
<proteinExistence type="predicted"/>
<keyword evidence="2" id="KW-0472">Membrane</keyword>
<feature type="domain" description="TPM" evidence="4">
    <location>
        <begin position="35"/>
        <end position="153"/>
    </location>
</feature>
<evidence type="ECO:0000313" key="6">
    <source>
        <dbReference type="Proteomes" id="UP001597273"/>
    </source>
</evidence>